<protein>
    <submittedName>
        <fullName evidence="2">Uncharacterized protein</fullName>
    </submittedName>
</protein>
<comment type="caution">
    <text evidence="2">The sequence shown here is derived from an EMBL/GenBank/DDBJ whole genome shotgun (WGS) entry which is preliminary data.</text>
</comment>
<feature type="compositionally biased region" description="Polar residues" evidence="1">
    <location>
        <begin position="20"/>
        <end position="33"/>
    </location>
</feature>
<name>A0A2V3IQD5_9FLOR</name>
<dbReference type="EMBL" id="NBIV01000095">
    <property type="protein sequence ID" value="PXF44306.1"/>
    <property type="molecule type" value="Genomic_DNA"/>
</dbReference>
<evidence type="ECO:0000313" key="3">
    <source>
        <dbReference type="Proteomes" id="UP000247409"/>
    </source>
</evidence>
<feature type="region of interest" description="Disordered" evidence="1">
    <location>
        <begin position="1"/>
        <end position="33"/>
    </location>
</feature>
<evidence type="ECO:0000256" key="1">
    <source>
        <dbReference type="SAM" id="MobiDB-lite"/>
    </source>
</evidence>
<evidence type="ECO:0000313" key="2">
    <source>
        <dbReference type="EMBL" id="PXF44306.1"/>
    </source>
</evidence>
<keyword evidence="3" id="KW-1185">Reference proteome</keyword>
<organism evidence="2 3">
    <name type="scientific">Gracilariopsis chorda</name>
    <dbReference type="NCBI Taxonomy" id="448386"/>
    <lineage>
        <taxon>Eukaryota</taxon>
        <taxon>Rhodophyta</taxon>
        <taxon>Florideophyceae</taxon>
        <taxon>Rhodymeniophycidae</taxon>
        <taxon>Gracilariales</taxon>
        <taxon>Gracilariaceae</taxon>
        <taxon>Gracilariopsis</taxon>
    </lineage>
</organism>
<sequence>MIADSDEEDIGPLVPLPSVRNRSPSFATDSGAQNKEIVSDLQERETFHTLHLGSIMEEISFVYDYLSTRTTKRLQSLLTTEHRNTSGSDTLLVARMLLHIYTELRRNLRPISLLLSIDRNDCEKYMQANKHRFFMVPPSPQELLNVIPSAQERTSFTRSIPWNIIGQKEIPAEGQSSTILTSPCHQNTTKSLSAEFTDEEFARLLLLLLYEEVCKRTIERMFSELPRKLQDAGAKGPDLWNRIAERFNSSEFSLTERFEYPFENLDPSLPPLNRRSGEKLSHVMRDARSVWTSTMAKYDVSGNNGERPFKDFCHKSY</sequence>
<dbReference type="Proteomes" id="UP000247409">
    <property type="component" value="Unassembled WGS sequence"/>
</dbReference>
<reference evidence="2 3" key="1">
    <citation type="journal article" date="2018" name="Mol. Biol. Evol.">
        <title>Analysis of the draft genome of the red seaweed Gracilariopsis chorda provides insights into genome size evolution in Rhodophyta.</title>
        <authorList>
            <person name="Lee J."/>
            <person name="Yang E.C."/>
            <person name="Graf L."/>
            <person name="Yang J.H."/>
            <person name="Qiu H."/>
            <person name="Zel Zion U."/>
            <person name="Chan C.X."/>
            <person name="Stephens T.G."/>
            <person name="Weber A.P.M."/>
            <person name="Boo G.H."/>
            <person name="Boo S.M."/>
            <person name="Kim K.M."/>
            <person name="Shin Y."/>
            <person name="Jung M."/>
            <person name="Lee S.J."/>
            <person name="Yim H.S."/>
            <person name="Lee J.H."/>
            <person name="Bhattacharya D."/>
            <person name="Yoon H.S."/>
        </authorList>
    </citation>
    <scope>NUCLEOTIDE SEQUENCE [LARGE SCALE GENOMIC DNA]</scope>
    <source>
        <strain evidence="2 3">SKKU-2015</strain>
        <tissue evidence="2">Whole body</tissue>
    </source>
</reference>
<accession>A0A2V3IQD5</accession>
<gene>
    <name evidence="2" type="ORF">BWQ96_05933</name>
</gene>
<proteinExistence type="predicted"/>
<feature type="compositionally biased region" description="Acidic residues" evidence="1">
    <location>
        <begin position="1"/>
        <end position="10"/>
    </location>
</feature>
<dbReference type="AlphaFoldDB" id="A0A2V3IQD5"/>